<sequence>MADISLHYVELSNGETMAYRERMGGTRPLVLVHGNMTSSLHWDVLMEALPSEYKIYAVDMRGFGESSYHTPVDSLHDFAVDLNEWTEKVGLSSFTLMGWSTGGGVAMDFAADHSQKVNKLILLASVGTRGYPIFKKDEHGQPIMTQPLHTKEEIAQDLVQVLPILRAYETKDKDTLRQIWEMLIYHDNKPDEARYERYLDDMLTQRNLVDVDYALAFFNISREITVMGQGNGKASGITMPVLVLSGRKDRVVPEQMALDIQKDIGENACIHYLDTGHSALIDDLPGLIQVITGFIEDEEEART</sequence>
<dbReference type="Gene3D" id="3.40.50.1820">
    <property type="entry name" value="alpha/beta hydrolase"/>
    <property type="match status" value="1"/>
</dbReference>
<dbReference type="Proteomes" id="UP000037269">
    <property type="component" value="Unassembled WGS sequence"/>
</dbReference>
<dbReference type="PRINTS" id="PR00111">
    <property type="entry name" value="ABHYDROLASE"/>
</dbReference>
<accession>A0A0D1XZ28</accession>
<dbReference type="InterPro" id="IPR029058">
    <property type="entry name" value="AB_hydrolase_fold"/>
</dbReference>
<dbReference type="GeneID" id="42304050"/>
<keyword evidence="4" id="KW-1185">Reference proteome</keyword>
<reference evidence="3 5" key="2">
    <citation type="submission" date="2016-10" db="EMBL/GenBank/DDBJ databases">
        <authorList>
            <person name="de Groot N.N."/>
        </authorList>
    </citation>
    <scope>NUCLEOTIDE SEQUENCE [LARGE SCALE GENOMIC DNA]</scope>
    <source>
        <strain evidence="3 5">DSM 2895</strain>
    </source>
</reference>
<evidence type="ECO:0000313" key="5">
    <source>
        <dbReference type="Proteomes" id="UP000182836"/>
    </source>
</evidence>
<proteinExistence type="predicted"/>
<evidence type="ECO:0000259" key="1">
    <source>
        <dbReference type="Pfam" id="PF00561"/>
    </source>
</evidence>
<dbReference type="SUPFAM" id="SSF53474">
    <property type="entry name" value="alpha/beta-Hydrolases"/>
    <property type="match status" value="1"/>
</dbReference>
<dbReference type="Pfam" id="PF00561">
    <property type="entry name" value="Abhydrolase_1"/>
    <property type="match status" value="1"/>
</dbReference>
<dbReference type="RefSeq" id="WP_043067548.1">
    <property type="nucleotide sequence ID" value="NZ_BJOA01000165.1"/>
</dbReference>
<dbReference type="EMBL" id="LGUG01000004">
    <property type="protein sequence ID" value="KON94499.1"/>
    <property type="molecule type" value="Genomic_DNA"/>
</dbReference>
<evidence type="ECO:0000313" key="3">
    <source>
        <dbReference type="EMBL" id="SDI44384.1"/>
    </source>
</evidence>
<protein>
    <submittedName>
        <fullName evidence="2">3-oxoadipate enol-lactonase</fullName>
    </submittedName>
    <submittedName>
        <fullName evidence="3">Pimeloyl-ACP methyl ester carboxylesterase</fullName>
    </submittedName>
</protein>
<dbReference type="EMBL" id="FNED01000004">
    <property type="protein sequence ID" value="SDI44384.1"/>
    <property type="molecule type" value="Genomic_DNA"/>
</dbReference>
<dbReference type="InterPro" id="IPR000073">
    <property type="entry name" value="AB_hydrolase_1"/>
</dbReference>
<dbReference type="InterPro" id="IPR050266">
    <property type="entry name" value="AB_hydrolase_sf"/>
</dbReference>
<feature type="domain" description="AB hydrolase-1" evidence="1">
    <location>
        <begin position="28"/>
        <end position="283"/>
    </location>
</feature>
<gene>
    <name evidence="2" type="ORF">AF333_02330</name>
    <name evidence="3" type="ORF">SAMN04487909_10435</name>
</gene>
<dbReference type="AlphaFoldDB" id="A0A0D1XZ28"/>
<evidence type="ECO:0000313" key="2">
    <source>
        <dbReference type="EMBL" id="KON94499.1"/>
    </source>
</evidence>
<reference evidence="2 4" key="1">
    <citation type="submission" date="2015-07" db="EMBL/GenBank/DDBJ databases">
        <title>Fjat-14205 dsm 2895.</title>
        <authorList>
            <person name="Liu B."/>
            <person name="Wang J."/>
            <person name="Zhu Y."/>
            <person name="Liu G."/>
            <person name="Chen Q."/>
            <person name="Chen Z."/>
            <person name="Lan J."/>
            <person name="Che J."/>
            <person name="Ge C."/>
            <person name="Shi H."/>
            <person name="Pan Z."/>
            <person name="Liu X."/>
        </authorList>
    </citation>
    <scope>NUCLEOTIDE SEQUENCE [LARGE SCALE GENOMIC DNA]</scope>
    <source>
        <strain evidence="2 4">DSM 2895</strain>
    </source>
</reference>
<name>A0A0D1XZ28_ANEMI</name>
<dbReference type="STRING" id="47500.AF333_02330"/>
<dbReference type="PATRIC" id="fig|47500.12.peg.311"/>
<dbReference type="Proteomes" id="UP000182836">
    <property type="component" value="Unassembled WGS sequence"/>
</dbReference>
<organism evidence="2 4">
    <name type="scientific">Aneurinibacillus migulanus</name>
    <name type="common">Bacillus migulanus</name>
    <dbReference type="NCBI Taxonomy" id="47500"/>
    <lineage>
        <taxon>Bacteria</taxon>
        <taxon>Bacillati</taxon>
        <taxon>Bacillota</taxon>
        <taxon>Bacilli</taxon>
        <taxon>Bacillales</taxon>
        <taxon>Paenibacillaceae</taxon>
        <taxon>Aneurinibacillus group</taxon>
        <taxon>Aneurinibacillus</taxon>
    </lineage>
</organism>
<dbReference type="OrthoDB" id="9805423at2"/>
<dbReference type="PANTHER" id="PTHR43798">
    <property type="entry name" value="MONOACYLGLYCEROL LIPASE"/>
    <property type="match status" value="1"/>
</dbReference>
<evidence type="ECO:0000313" key="4">
    <source>
        <dbReference type="Proteomes" id="UP000037269"/>
    </source>
</evidence>